<keyword evidence="2" id="KW-0472">Membrane</keyword>
<feature type="compositionally biased region" description="Basic residues" evidence="1">
    <location>
        <begin position="156"/>
        <end position="189"/>
    </location>
</feature>
<comment type="caution">
    <text evidence="3">The sequence shown here is derived from an EMBL/GenBank/DDBJ whole genome shotgun (WGS) entry which is preliminary data.</text>
</comment>
<reference evidence="3" key="2">
    <citation type="journal article" date="2023" name="Science">
        <title>Genomic signatures of disease resistance in endangered staghorn corals.</title>
        <authorList>
            <person name="Vollmer S.V."/>
            <person name="Selwyn J.D."/>
            <person name="Despard B.A."/>
            <person name="Roesel C.L."/>
        </authorList>
    </citation>
    <scope>NUCLEOTIDE SEQUENCE</scope>
    <source>
        <strain evidence="3">K2</strain>
    </source>
</reference>
<proteinExistence type="predicted"/>
<gene>
    <name evidence="3" type="ORF">P5673_016423</name>
</gene>
<keyword evidence="2" id="KW-1133">Transmembrane helix</keyword>
<accession>A0AAD9QG48</accession>
<dbReference type="Proteomes" id="UP001249851">
    <property type="component" value="Unassembled WGS sequence"/>
</dbReference>
<reference evidence="3" key="1">
    <citation type="journal article" date="2023" name="G3 (Bethesda)">
        <title>Whole genome assembly and annotation of the endangered Caribbean coral Acropora cervicornis.</title>
        <authorList>
            <person name="Selwyn J.D."/>
            <person name="Vollmer S.V."/>
        </authorList>
    </citation>
    <scope>NUCLEOTIDE SEQUENCE</scope>
    <source>
        <strain evidence="3">K2</strain>
    </source>
</reference>
<dbReference type="EMBL" id="JARQWQ010000035">
    <property type="protein sequence ID" value="KAK2560663.1"/>
    <property type="molecule type" value="Genomic_DNA"/>
</dbReference>
<feature type="region of interest" description="Disordered" evidence="1">
    <location>
        <begin position="73"/>
        <end position="189"/>
    </location>
</feature>
<evidence type="ECO:0000256" key="1">
    <source>
        <dbReference type="SAM" id="MobiDB-lite"/>
    </source>
</evidence>
<sequence>MSIISNDIKGAVIRQICTSRSEIVMKTLVLLAVVAFVLSTALVHLRSNDYIEESDTGLQLKETGNDFTVEHIGSESESVDEDEDPGEEEDELNEEEEEDDGDDDCSKDGEEEEDEEDAREDDNDEVDEDENGRAEYKAMQKIADPLAFPFVTPIPPRRRGGLRGTRKPRRRPCRRRGGRPRRRSRRFRG</sequence>
<organism evidence="3 4">
    <name type="scientific">Acropora cervicornis</name>
    <name type="common">Staghorn coral</name>
    <dbReference type="NCBI Taxonomy" id="6130"/>
    <lineage>
        <taxon>Eukaryota</taxon>
        <taxon>Metazoa</taxon>
        <taxon>Cnidaria</taxon>
        <taxon>Anthozoa</taxon>
        <taxon>Hexacorallia</taxon>
        <taxon>Scleractinia</taxon>
        <taxon>Astrocoeniina</taxon>
        <taxon>Acroporidae</taxon>
        <taxon>Acropora</taxon>
    </lineage>
</organism>
<evidence type="ECO:0000256" key="2">
    <source>
        <dbReference type="SAM" id="Phobius"/>
    </source>
</evidence>
<feature type="transmembrane region" description="Helical" evidence="2">
    <location>
        <begin position="23"/>
        <end position="45"/>
    </location>
</feature>
<feature type="compositionally biased region" description="Acidic residues" evidence="1">
    <location>
        <begin position="77"/>
        <end position="130"/>
    </location>
</feature>
<keyword evidence="4" id="KW-1185">Reference proteome</keyword>
<evidence type="ECO:0000313" key="4">
    <source>
        <dbReference type="Proteomes" id="UP001249851"/>
    </source>
</evidence>
<dbReference type="AlphaFoldDB" id="A0AAD9QG48"/>
<keyword evidence="2" id="KW-0812">Transmembrane</keyword>
<protein>
    <submittedName>
        <fullName evidence="3">Uncharacterized protein</fullName>
    </submittedName>
</protein>
<name>A0AAD9QG48_ACRCE</name>
<evidence type="ECO:0000313" key="3">
    <source>
        <dbReference type="EMBL" id="KAK2560663.1"/>
    </source>
</evidence>